<reference evidence="2" key="2">
    <citation type="submission" date="2020-09" db="EMBL/GenBank/DDBJ databases">
        <authorList>
            <person name="Sun Q."/>
            <person name="Zhou Y."/>
        </authorList>
    </citation>
    <scope>NUCLEOTIDE SEQUENCE</scope>
    <source>
        <strain evidence="2">CGMCC 1.12785</strain>
    </source>
</reference>
<keyword evidence="1" id="KW-1133">Transmembrane helix</keyword>
<evidence type="ECO:0000313" key="2">
    <source>
        <dbReference type="EMBL" id="GGA20735.1"/>
    </source>
</evidence>
<keyword evidence="3" id="KW-1185">Reference proteome</keyword>
<dbReference type="Proteomes" id="UP000616114">
    <property type="component" value="Unassembled WGS sequence"/>
</dbReference>
<comment type="caution">
    <text evidence="2">The sequence shown here is derived from an EMBL/GenBank/DDBJ whole genome shotgun (WGS) entry which is preliminary data.</text>
</comment>
<keyword evidence="1" id="KW-0472">Membrane</keyword>
<name>A0A8J2XJL6_9MICO</name>
<protein>
    <recommendedName>
        <fullName evidence="4">DUF4233 domain-containing protein</fullName>
    </recommendedName>
</protein>
<evidence type="ECO:0008006" key="4">
    <source>
        <dbReference type="Google" id="ProtNLM"/>
    </source>
</evidence>
<feature type="transmembrane region" description="Helical" evidence="1">
    <location>
        <begin position="76"/>
        <end position="109"/>
    </location>
</feature>
<dbReference type="Pfam" id="PF14017">
    <property type="entry name" value="DUF4233"/>
    <property type="match status" value="1"/>
</dbReference>
<feature type="transmembrane region" description="Helical" evidence="1">
    <location>
        <begin position="21"/>
        <end position="41"/>
    </location>
</feature>
<dbReference type="RefSeq" id="WP_188551208.1">
    <property type="nucleotide sequence ID" value="NZ_BMFY01000011.1"/>
</dbReference>
<feature type="transmembrane region" description="Helical" evidence="1">
    <location>
        <begin position="47"/>
        <end position="69"/>
    </location>
</feature>
<dbReference type="AlphaFoldDB" id="A0A8J2XJL6"/>
<dbReference type="InterPro" id="IPR025327">
    <property type="entry name" value="DUF4233"/>
</dbReference>
<evidence type="ECO:0000313" key="3">
    <source>
        <dbReference type="Proteomes" id="UP000616114"/>
    </source>
</evidence>
<reference evidence="2" key="1">
    <citation type="journal article" date="2014" name="Int. J. Syst. Evol. Microbiol.">
        <title>Complete genome sequence of Corynebacterium casei LMG S-19264T (=DSM 44701T), isolated from a smear-ripened cheese.</title>
        <authorList>
            <consortium name="US DOE Joint Genome Institute (JGI-PGF)"/>
            <person name="Walter F."/>
            <person name="Albersmeier A."/>
            <person name="Kalinowski J."/>
            <person name="Ruckert C."/>
        </authorList>
    </citation>
    <scope>NUCLEOTIDE SEQUENCE</scope>
    <source>
        <strain evidence="2">CGMCC 1.12785</strain>
    </source>
</reference>
<accession>A0A8J2XJL6</accession>
<dbReference type="EMBL" id="BMFY01000011">
    <property type="protein sequence ID" value="GGA20735.1"/>
    <property type="molecule type" value="Genomic_DNA"/>
</dbReference>
<proteinExistence type="predicted"/>
<keyword evidence="1" id="KW-0812">Transmembrane</keyword>
<gene>
    <name evidence="2" type="ORF">GCM10011333_24790</name>
</gene>
<organism evidence="2 3">
    <name type="scientific">Sediminivirga luteola</name>
    <dbReference type="NCBI Taxonomy" id="1774748"/>
    <lineage>
        <taxon>Bacteria</taxon>
        <taxon>Bacillati</taxon>
        <taxon>Actinomycetota</taxon>
        <taxon>Actinomycetes</taxon>
        <taxon>Micrococcales</taxon>
        <taxon>Brevibacteriaceae</taxon>
        <taxon>Sediminivirga</taxon>
    </lineage>
</organism>
<sequence>MSGAARQGGGRPRSAKRMLGAALLAMHLFVVLFAMLTIFGLRLLEPLMVLVLGGGLGLLCLLAMVLIVARPGGSGYLLGWAAQALTIAAGFIAPGMFLVGAVFALIWGVGMYWGTRIDRERAAWEAGGSPEA</sequence>
<evidence type="ECO:0000256" key="1">
    <source>
        <dbReference type="SAM" id="Phobius"/>
    </source>
</evidence>